<accession>W4HN31</accession>
<keyword evidence="2" id="KW-1185">Reference proteome</keyword>
<comment type="caution">
    <text evidence="1">The sequence shown here is derived from an EMBL/GenBank/DDBJ whole genome shotgun (WGS) entry which is preliminary data.</text>
</comment>
<protein>
    <submittedName>
        <fullName evidence="1">Uncharacterized protein</fullName>
    </submittedName>
</protein>
<gene>
    <name evidence="1" type="ORF">ATO8_09161</name>
</gene>
<dbReference type="STRING" id="1379903.ATO8_09161"/>
<sequence length="95" mass="10578">MLDTRTIAAARRVAGDPARHLDNRTEMRSAFLTLKEARGDVLTAERRARLATPHHIITTAPDAQRTAEAIREDSIPRIHHFMRRRGFLPGGGDAA</sequence>
<name>W4HN31_9RHOB</name>
<dbReference type="EMBL" id="AQQW01000004">
    <property type="protein sequence ID" value="ETW13370.1"/>
    <property type="molecule type" value="Genomic_DNA"/>
</dbReference>
<dbReference type="RefSeq" id="WP_043843871.1">
    <property type="nucleotide sequence ID" value="NZ_AQQW01000004.1"/>
</dbReference>
<dbReference type="Proteomes" id="UP000019063">
    <property type="component" value="Unassembled WGS sequence"/>
</dbReference>
<proteinExistence type="predicted"/>
<dbReference type="AlphaFoldDB" id="W4HN31"/>
<evidence type="ECO:0000313" key="1">
    <source>
        <dbReference type="EMBL" id="ETW13370.1"/>
    </source>
</evidence>
<organism evidence="1 2">
    <name type="scientific">Roseivivax marinus</name>
    <dbReference type="NCBI Taxonomy" id="1379903"/>
    <lineage>
        <taxon>Bacteria</taxon>
        <taxon>Pseudomonadati</taxon>
        <taxon>Pseudomonadota</taxon>
        <taxon>Alphaproteobacteria</taxon>
        <taxon>Rhodobacterales</taxon>
        <taxon>Roseobacteraceae</taxon>
        <taxon>Roseivivax</taxon>
    </lineage>
</organism>
<evidence type="ECO:0000313" key="2">
    <source>
        <dbReference type="Proteomes" id="UP000019063"/>
    </source>
</evidence>
<reference evidence="1 2" key="1">
    <citation type="journal article" date="2014" name="Antonie Van Leeuwenhoek">
        <title>Roseivivax atlanticus sp. nov., isolated from surface seawater of the Atlantic Ocean.</title>
        <authorList>
            <person name="Li G."/>
            <person name="Lai Q."/>
            <person name="Liu X."/>
            <person name="Sun F."/>
            <person name="Shao Z."/>
        </authorList>
    </citation>
    <scope>NUCLEOTIDE SEQUENCE [LARGE SCALE GENOMIC DNA]</scope>
    <source>
        <strain evidence="1 2">22II-s10s</strain>
    </source>
</reference>